<keyword evidence="2 4" id="KW-0378">Hydrolase</keyword>
<dbReference type="InterPro" id="IPR002053">
    <property type="entry name" value="Glyco_hydro_25"/>
</dbReference>
<name>A0A7L4ZKS0_9FLAO</name>
<dbReference type="RefSeq" id="WP_160129721.1">
    <property type="nucleotide sequence ID" value="NZ_CP019288.1"/>
</dbReference>
<accession>A0A7L4ZKS0</accession>
<dbReference type="SUPFAM" id="SSF51445">
    <property type="entry name" value="(Trans)glycosidases"/>
    <property type="match status" value="1"/>
</dbReference>
<dbReference type="KEGG" id="kan:IMCC3317_24450"/>
<organism evidence="4 5">
    <name type="scientific">Kordia antarctica</name>
    <dbReference type="NCBI Taxonomy" id="1218801"/>
    <lineage>
        <taxon>Bacteria</taxon>
        <taxon>Pseudomonadati</taxon>
        <taxon>Bacteroidota</taxon>
        <taxon>Flavobacteriia</taxon>
        <taxon>Flavobacteriales</taxon>
        <taxon>Flavobacteriaceae</taxon>
        <taxon>Kordia</taxon>
    </lineage>
</organism>
<dbReference type="Pfam" id="PF01183">
    <property type="entry name" value="Glyco_hydro_25"/>
    <property type="match status" value="1"/>
</dbReference>
<dbReference type="Gene3D" id="3.20.20.80">
    <property type="entry name" value="Glycosidases"/>
    <property type="match status" value="1"/>
</dbReference>
<gene>
    <name evidence="4" type="primary">acm</name>
    <name evidence="4" type="ORF">IMCC3317_24450</name>
</gene>
<dbReference type="PANTHER" id="PTHR34135">
    <property type="entry name" value="LYSOZYME"/>
    <property type="match status" value="1"/>
</dbReference>
<dbReference type="AlphaFoldDB" id="A0A7L4ZKS0"/>
<dbReference type="InterPro" id="IPR017853">
    <property type="entry name" value="GH"/>
</dbReference>
<evidence type="ECO:0000256" key="3">
    <source>
        <dbReference type="ARBA" id="ARBA00023295"/>
    </source>
</evidence>
<evidence type="ECO:0000313" key="4">
    <source>
        <dbReference type="EMBL" id="QHI37067.1"/>
    </source>
</evidence>
<dbReference type="PROSITE" id="PS51904">
    <property type="entry name" value="GLYCOSYL_HYDROL_F25_2"/>
    <property type="match status" value="1"/>
</dbReference>
<sequence length="212" mass="23728">MSTQLKGIDISFNQGNLIDSIDTSNTDLSFVICKASGGITIQDPDFATNWKTIPEKGFIRGTYHFYYTNDAPQLQANNFFSVVGADFPSDALPPIVDFEGGSIKTENHSQIIEDLLSFLNIIQQKYNRIPVIYTNQNTGDSYLNDSRFSKYPLWVSNPTTASSPKMPSTWTDWIMWQYSFSGTINGTTVDEDYFNGDLNALKQFISQSSSSS</sequence>
<protein>
    <submittedName>
        <fullName evidence="4">Lysozyme M1</fullName>
        <ecNumber evidence="4">3.2.1.17</ecNumber>
    </submittedName>
</protein>
<proteinExistence type="inferred from homology"/>
<dbReference type="GO" id="GO:0016998">
    <property type="term" value="P:cell wall macromolecule catabolic process"/>
    <property type="evidence" value="ECO:0007669"/>
    <property type="project" value="InterPro"/>
</dbReference>
<dbReference type="Proteomes" id="UP000464657">
    <property type="component" value="Chromosome"/>
</dbReference>
<dbReference type="OrthoDB" id="9798192at2"/>
<dbReference type="InterPro" id="IPR018077">
    <property type="entry name" value="Glyco_hydro_fam25_subgr"/>
</dbReference>
<evidence type="ECO:0000256" key="1">
    <source>
        <dbReference type="ARBA" id="ARBA00010646"/>
    </source>
</evidence>
<comment type="similarity">
    <text evidence="1">Belongs to the glycosyl hydrolase 25 family.</text>
</comment>
<dbReference type="GO" id="GO:0009253">
    <property type="term" value="P:peptidoglycan catabolic process"/>
    <property type="evidence" value="ECO:0007669"/>
    <property type="project" value="InterPro"/>
</dbReference>
<dbReference type="GO" id="GO:0003796">
    <property type="term" value="F:lysozyme activity"/>
    <property type="evidence" value="ECO:0007669"/>
    <property type="project" value="UniProtKB-EC"/>
</dbReference>
<evidence type="ECO:0000313" key="5">
    <source>
        <dbReference type="Proteomes" id="UP000464657"/>
    </source>
</evidence>
<dbReference type="EC" id="3.2.1.17" evidence="4"/>
<reference evidence="4 5" key="1">
    <citation type="journal article" date="2013" name="Int. J. Syst. Evol. Microbiol.">
        <title>Kordia antarctica sp. nov., isolated from Antarctic seawater.</title>
        <authorList>
            <person name="Baek K."/>
            <person name="Choi A."/>
            <person name="Kang I."/>
            <person name="Lee K."/>
            <person name="Cho J.C."/>
        </authorList>
    </citation>
    <scope>NUCLEOTIDE SEQUENCE [LARGE SCALE GENOMIC DNA]</scope>
    <source>
        <strain evidence="4 5">IMCC3317</strain>
    </source>
</reference>
<dbReference type="EMBL" id="CP019288">
    <property type="protein sequence ID" value="QHI37067.1"/>
    <property type="molecule type" value="Genomic_DNA"/>
</dbReference>
<dbReference type="GO" id="GO:0016052">
    <property type="term" value="P:carbohydrate catabolic process"/>
    <property type="evidence" value="ECO:0007669"/>
    <property type="project" value="TreeGrafter"/>
</dbReference>
<dbReference type="PANTHER" id="PTHR34135:SF2">
    <property type="entry name" value="LYSOZYME"/>
    <property type="match status" value="1"/>
</dbReference>
<keyword evidence="3 4" id="KW-0326">Glycosidase</keyword>
<dbReference type="SMART" id="SM00641">
    <property type="entry name" value="Glyco_25"/>
    <property type="match status" value="1"/>
</dbReference>
<keyword evidence="5" id="KW-1185">Reference proteome</keyword>
<evidence type="ECO:0000256" key="2">
    <source>
        <dbReference type="ARBA" id="ARBA00022801"/>
    </source>
</evidence>